<feature type="coiled-coil region" evidence="4">
    <location>
        <begin position="1134"/>
        <end position="1161"/>
    </location>
</feature>
<feature type="region of interest" description="Disordered" evidence="5">
    <location>
        <begin position="1"/>
        <end position="20"/>
    </location>
</feature>
<dbReference type="EMBL" id="JAGDFM010000158">
    <property type="protein sequence ID" value="KAG7384053.1"/>
    <property type="molecule type" value="Genomic_DNA"/>
</dbReference>
<keyword evidence="4" id="KW-0175">Coiled coil</keyword>
<dbReference type="InterPro" id="IPR018392">
    <property type="entry name" value="LysM"/>
</dbReference>
<dbReference type="SMART" id="SM00320">
    <property type="entry name" value="WD40"/>
    <property type="match status" value="6"/>
</dbReference>
<feature type="repeat" description="WD" evidence="3">
    <location>
        <begin position="1463"/>
        <end position="1492"/>
    </location>
</feature>
<dbReference type="PROSITE" id="PS50294">
    <property type="entry name" value="WD_REPEATS_REGION"/>
    <property type="match status" value="1"/>
</dbReference>
<reference evidence="8" key="1">
    <citation type="submission" date="2021-02" db="EMBL/GenBank/DDBJ databases">
        <authorList>
            <person name="Palmer J.M."/>
        </authorList>
    </citation>
    <scope>NUCLEOTIDE SEQUENCE</scope>
    <source>
        <strain evidence="8">SCRP734</strain>
    </source>
</reference>
<dbReference type="PROSITE" id="PS51782">
    <property type="entry name" value="LYSM"/>
    <property type="match status" value="1"/>
</dbReference>
<dbReference type="Pfam" id="PF00400">
    <property type="entry name" value="WD40"/>
    <property type="match status" value="1"/>
</dbReference>
<evidence type="ECO:0000259" key="7">
    <source>
        <dbReference type="PROSITE" id="PS51782"/>
    </source>
</evidence>
<dbReference type="SMART" id="SM00060">
    <property type="entry name" value="FN3"/>
    <property type="match status" value="2"/>
</dbReference>
<dbReference type="Proteomes" id="UP000694044">
    <property type="component" value="Unassembled WGS sequence"/>
</dbReference>
<feature type="repeat" description="WD" evidence="3">
    <location>
        <begin position="1232"/>
        <end position="1265"/>
    </location>
</feature>
<dbReference type="CDD" id="cd00063">
    <property type="entry name" value="FN3"/>
    <property type="match status" value="2"/>
</dbReference>
<dbReference type="OrthoDB" id="190105at2759"/>
<sequence>MKEGGSPVAGGEAESRARELRRRVANRRRTGADILSSSSPTQTLSLPQLFDAKHEAHEIRMDLIDMQSQHNTALTYCDQQFIVEKNVRQLRRGIGATQLQIRQKTEELDELQRRVLRLSKTLHDSSDEKTFAKTKLGNQEEIRKQQLHTKPCRHCGRQYLPGMLIAHEEHCTGTSLSRLQCSSVGANQLADTLELQSGKSRLFPVLQRATAAPIAPLVTRFISQPPRNFRVNFKETAHNAVTLLWDPPIFTGSNAIFDYELSYSACSKTKLLEVQRQFDPQPPLRLSRWCLMSPVPGNQYRLTSLSADQEYGAFSICALTIAGKSEPSNKVEIVRTEPPVPPTVPLFVCVGVVTAASITLSWMEPFDDGGKPIQDYEVIFSEAVIKLDNVSDRGKACLDVSEIEYKSRRIRTNSTGTTLTITNLLSGVEHLDFQVRAVNAEGIQGEYCEPIKSIFTIAPGNELKLLDELQAAVNSRSRTVDSQFLSGFTQRYERHHYIEQVSRFILSMHPELEAKVIDIVNRIDPSIRGAEDMNGQKQQPQPIQQASERKRFEDLTDEEKVAERRRQFHFRIAEIRNDLKKAEYNVHWCKDRQIDLVALIRAAETRCLEKQAELERARMFKGPQMDSDVFENGLQRFFTKELVVALEDEIEIDQLYILDTKAEIVKVENYLRADVKRRDTLLTRLKERLESLEVFESNPENAAEVTSTAATLAKLRGGLLYRAFAAFVANREEAHDIRRKMHAAINRLVNHRLKSAVQRWREVAKFLTRTGTGVDKIYGIGSIGLLNAAQGRDDLMIEAQKLLHELRSTGSSLQDIRWTTEQQLAVKNDGPASDNNLDQERFREQNKKYFPFLLEGDAKTNLQDYEGALHLYNAVFNNELWMQQMNEAQRVQLQLKIGEATFRMENYEQALTIFNRASILANRAGLRYEEGSAVLRIADTQHVLRSLRMSIESYERALLLFEAVRDAQGELSCYRGLQHVYERLEDREMIEINKHHADDVEFVLTKKLSAAGQRINKLQQRLVGAGAESSCQITLERVGPIVPRLRRERIQRKFDIREEDKLVGSLEKLLAEKKALLAKGEDDLKRALASDSSQVDSTIINGSDARFELEDFKKKLAKLMGGVKVGEEQIGKEIANAKIRISNADDEIKGLEEELAVETGALMRKVLSKDRVRCFKFNATNEALKNVVGTASHGISTCFAAAGVNGFLFDFLSGACLAQTVGDPYKNHLGDPTGHQAQILCVYYIGHRIYTGSADASLGVWDVKNETIGGFSCSLTRMLTDFDAAVVSVVADTRWIACGCSDCDVFVFDVESLATIAHVISAHDRTVTALSIQSANLALTTGGADNKIKAWELGQASQYTTRRNVKQVWCLEAERRGDEFFNGHLVPVTCVRRVGNEIVSGDSSGRVVIWNLDADSKLLRICDVHRDVAVTCLQFDATRIVSGASNGQICVIDFATGNLIQTLYGHQDSVLDLQFDRTRLMSMSADAKLQLWFWQTRDGIGADRKKYHILGAGETLRSLSLMYRTSIQKLLQWNSIPDSTKTYLGQKLIVEVDANASASDELKSLDLSNSVQFGKLSYEKLDFVASNKTKSKDVEAQWAAQRLAMLAKEYFPSLDDEDNNGAKAKENETAAAEEEDESDSDSDLEMDPVAEEDDGAADDEEEEEEG</sequence>
<dbReference type="SMART" id="SM00257">
    <property type="entry name" value="LysM"/>
    <property type="match status" value="1"/>
</dbReference>
<dbReference type="InterPro" id="IPR003961">
    <property type="entry name" value="FN3_dom"/>
</dbReference>
<dbReference type="PROSITE" id="PS50082">
    <property type="entry name" value="WD_REPEATS_2"/>
    <property type="match status" value="3"/>
</dbReference>
<dbReference type="Pfam" id="PF00041">
    <property type="entry name" value="fn3"/>
    <property type="match status" value="2"/>
</dbReference>
<name>A0A8T1VVR5_9STRA</name>
<dbReference type="PROSITE" id="PS50853">
    <property type="entry name" value="FN3"/>
    <property type="match status" value="2"/>
</dbReference>
<gene>
    <name evidence="8" type="ORF">PHYPSEUDO_003023</name>
</gene>
<proteinExistence type="predicted"/>
<accession>A0A8T1VVR5</accession>
<keyword evidence="2" id="KW-0677">Repeat</keyword>
<feature type="domain" description="Fibronectin type-III" evidence="6">
    <location>
        <begin position="225"/>
        <end position="328"/>
    </location>
</feature>
<organism evidence="8 9">
    <name type="scientific">Phytophthora pseudosyringae</name>
    <dbReference type="NCBI Taxonomy" id="221518"/>
    <lineage>
        <taxon>Eukaryota</taxon>
        <taxon>Sar</taxon>
        <taxon>Stramenopiles</taxon>
        <taxon>Oomycota</taxon>
        <taxon>Peronosporomycetes</taxon>
        <taxon>Peronosporales</taxon>
        <taxon>Peronosporaceae</taxon>
        <taxon>Phytophthora</taxon>
    </lineage>
</organism>
<evidence type="ECO:0000313" key="9">
    <source>
        <dbReference type="Proteomes" id="UP000694044"/>
    </source>
</evidence>
<evidence type="ECO:0000256" key="1">
    <source>
        <dbReference type="ARBA" id="ARBA00022574"/>
    </source>
</evidence>
<keyword evidence="9" id="KW-1185">Reference proteome</keyword>
<dbReference type="GO" id="GO:1990234">
    <property type="term" value="C:transferase complex"/>
    <property type="evidence" value="ECO:0007669"/>
    <property type="project" value="UniProtKB-ARBA"/>
</dbReference>
<feature type="compositionally biased region" description="Acidic residues" evidence="5">
    <location>
        <begin position="1631"/>
        <end position="1666"/>
    </location>
</feature>
<evidence type="ECO:0000256" key="5">
    <source>
        <dbReference type="SAM" id="MobiDB-lite"/>
    </source>
</evidence>
<dbReference type="Pfam" id="PF01476">
    <property type="entry name" value="LysM"/>
    <property type="match status" value="1"/>
</dbReference>
<feature type="coiled-coil region" evidence="4">
    <location>
        <begin position="94"/>
        <end position="128"/>
    </location>
</feature>
<dbReference type="PROSITE" id="PS00678">
    <property type="entry name" value="WD_REPEATS_1"/>
    <property type="match status" value="2"/>
</dbReference>
<dbReference type="CDD" id="cd00118">
    <property type="entry name" value="LysM"/>
    <property type="match status" value="1"/>
</dbReference>
<feature type="compositionally biased region" description="Low complexity" evidence="5">
    <location>
        <begin position="536"/>
        <end position="545"/>
    </location>
</feature>
<evidence type="ECO:0000259" key="6">
    <source>
        <dbReference type="PROSITE" id="PS50853"/>
    </source>
</evidence>
<protein>
    <submittedName>
        <fullName evidence="8">Uncharacterized protein</fullName>
    </submittedName>
</protein>
<evidence type="ECO:0000256" key="2">
    <source>
        <dbReference type="ARBA" id="ARBA00022737"/>
    </source>
</evidence>
<comment type="caution">
    <text evidence="8">The sequence shown here is derived from an EMBL/GenBank/DDBJ whole genome shotgun (WGS) entry which is preliminary data.</text>
</comment>
<feature type="region of interest" description="Disordered" evidence="5">
    <location>
        <begin position="1613"/>
        <end position="1666"/>
    </location>
</feature>
<dbReference type="PANTHER" id="PTHR22847:SF637">
    <property type="entry name" value="WD REPEAT DOMAIN 5B"/>
    <property type="match status" value="1"/>
</dbReference>
<dbReference type="PANTHER" id="PTHR22847">
    <property type="entry name" value="WD40 REPEAT PROTEIN"/>
    <property type="match status" value="1"/>
</dbReference>
<feature type="domain" description="LysM" evidence="7">
    <location>
        <begin position="1506"/>
        <end position="1550"/>
    </location>
</feature>
<keyword evidence="1 3" id="KW-0853">WD repeat</keyword>
<feature type="domain" description="Fibronectin type-III" evidence="6">
    <location>
        <begin position="338"/>
        <end position="460"/>
    </location>
</feature>
<evidence type="ECO:0000313" key="8">
    <source>
        <dbReference type="EMBL" id="KAG7384053.1"/>
    </source>
</evidence>
<evidence type="ECO:0000256" key="3">
    <source>
        <dbReference type="PROSITE-ProRule" id="PRU00221"/>
    </source>
</evidence>
<feature type="region of interest" description="Disordered" evidence="5">
    <location>
        <begin position="529"/>
        <end position="555"/>
    </location>
</feature>
<dbReference type="InterPro" id="IPR019775">
    <property type="entry name" value="WD40_repeat_CS"/>
</dbReference>
<evidence type="ECO:0000256" key="4">
    <source>
        <dbReference type="SAM" id="Coils"/>
    </source>
</evidence>
<feature type="repeat" description="WD" evidence="3">
    <location>
        <begin position="1320"/>
        <end position="1361"/>
    </location>
</feature>
<dbReference type="InterPro" id="IPR001680">
    <property type="entry name" value="WD40_rpt"/>
</dbReference>